<evidence type="ECO:0000313" key="2">
    <source>
        <dbReference type="Proteomes" id="UP000184406"/>
    </source>
</evidence>
<name>A0A1M5HJN3_9FLAO</name>
<dbReference type="InterPro" id="IPR010281">
    <property type="entry name" value="DUF885"/>
</dbReference>
<dbReference type="PANTHER" id="PTHR33361:SF2">
    <property type="entry name" value="DUF885 DOMAIN-CONTAINING PROTEIN"/>
    <property type="match status" value="1"/>
</dbReference>
<dbReference type="AlphaFoldDB" id="A0A1M5HJN3"/>
<dbReference type="EMBL" id="FQUX01000015">
    <property type="protein sequence ID" value="SHG16150.1"/>
    <property type="molecule type" value="Genomic_DNA"/>
</dbReference>
<evidence type="ECO:0000313" key="1">
    <source>
        <dbReference type="EMBL" id="SHG16150.1"/>
    </source>
</evidence>
<protein>
    <submittedName>
        <fullName evidence="1">Uncharacterized conserved protein, DUF885 familyt</fullName>
    </submittedName>
</protein>
<dbReference type="Proteomes" id="UP000184406">
    <property type="component" value="Unassembled WGS sequence"/>
</dbReference>
<keyword evidence="2" id="KW-1185">Reference proteome</keyword>
<dbReference type="RefSeq" id="WP_245802608.1">
    <property type="nucleotide sequence ID" value="NZ_FQUX01000015.1"/>
</dbReference>
<sequence length="592" mass="69221">MEVLRPTQAIATRNGLMTVFLALLLISMVTAQELRKGDFIPCQEMPFLMGNFAADSKVLSNFYSPNLGPYYAIGRGLASVSYPEKIDRMDRLYKKYLVKLRAIDFEGLSQECKVDYILFKRDLNENLRQSQVLRQELDSVSQWFPFSGTVYDLFKLRRRGIQPDSQKVAQDWSGILIQIDSLKKVLKDVDNLSVLVIRKATEVGNALQQTLADVHGFYNGYDPMFTWWTSKTYKYLDTSLKEYTKLFEKKQTPDKNGIVSRKPVGRDELMRLLQYQMIPYTPEDLTKIANEEFAWCEKEMLNASQELGFGNDWKAALEQVKETYVPPGKQPEAILNLYERSVNFLKKNDLITISPLTEEVWGMYMMSPERQLTNAFFTGGWDITVSYPTNTMDHEFKMMSMRGNNPNFSFATVHHELIPGHNMQFFMNARNRTYRNFDTPFWMEGWALYWELLLWDMGFPSTPEEKIGMLFWHMHRCARIIFSFNFHMGEWTPQRCIDFLVEKVGHEQKNAESEIRGPLSSNSNPLYQVGYLTGGRQFYALKEEMVDRLKMDIKEFHDKVIKLNAMPVEMIRAIMLDQKLTKDFSSDWKFYD</sequence>
<organism evidence="1 2">
    <name type="scientific">Arenibacter palladensis</name>
    <dbReference type="NCBI Taxonomy" id="237373"/>
    <lineage>
        <taxon>Bacteria</taxon>
        <taxon>Pseudomonadati</taxon>
        <taxon>Bacteroidota</taxon>
        <taxon>Flavobacteriia</taxon>
        <taxon>Flavobacteriales</taxon>
        <taxon>Flavobacteriaceae</taxon>
        <taxon>Arenibacter</taxon>
    </lineage>
</organism>
<reference evidence="2" key="1">
    <citation type="submission" date="2016-11" db="EMBL/GenBank/DDBJ databases">
        <authorList>
            <person name="Varghese N."/>
            <person name="Submissions S."/>
        </authorList>
    </citation>
    <scope>NUCLEOTIDE SEQUENCE [LARGE SCALE GENOMIC DNA]</scope>
    <source>
        <strain evidence="2">DSM 17539</strain>
    </source>
</reference>
<gene>
    <name evidence="1" type="ORF">SAMN03080594_11531</name>
</gene>
<accession>A0A1M5HJN3</accession>
<proteinExistence type="predicted"/>
<dbReference type="Pfam" id="PF05960">
    <property type="entry name" value="DUF885"/>
    <property type="match status" value="1"/>
</dbReference>
<dbReference type="PANTHER" id="PTHR33361">
    <property type="entry name" value="GLR0591 PROTEIN"/>
    <property type="match status" value="1"/>
</dbReference>